<dbReference type="AlphaFoldDB" id="A0A2G5F7F7"/>
<dbReference type="InterPro" id="IPR050796">
    <property type="entry name" value="SCF_F-box_component"/>
</dbReference>
<dbReference type="InParanoid" id="A0A2G5F7F7"/>
<gene>
    <name evidence="2" type="ORF">AQUCO_00201297v1</name>
</gene>
<protein>
    <recommendedName>
        <fullName evidence="1">F-box domain-containing protein</fullName>
    </recommendedName>
</protein>
<name>A0A2G5F7F7_AQUCA</name>
<dbReference type="InterPro" id="IPR036047">
    <property type="entry name" value="F-box-like_dom_sf"/>
</dbReference>
<keyword evidence="3" id="KW-1185">Reference proteome</keyword>
<sequence length="155" mass="17935">MLKGTSNNTLMDFEVKEKHSTEVGDGGKKEDDIIIELLLQMSGKFSMLPSDIFLNILSRVPLKSLSQCRWVSKSWYHLIKHPCFVKNHFEWASKNSSPCAILSDWDKEFYLIDHQVFDCLETSATVKKLNFNKFEQVFQAEEFYKVFEIVGSING</sequence>
<dbReference type="Pfam" id="PF00646">
    <property type="entry name" value="F-box"/>
    <property type="match status" value="1"/>
</dbReference>
<feature type="domain" description="F-box" evidence="1">
    <location>
        <begin position="42"/>
        <end position="94"/>
    </location>
</feature>
<dbReference type="InterPro" id="IPR001810">
    <property type="entry name" value="F-box_dom"/>
</dbReference>
<reference evidence="2 3" key="1">
    <citation type="submission" date="2017-09" db="EMBL/GenBank/DDBJ databases">
        <title>WGS assembly of Aquilegia coerulea Goldsmith.</title>
        <authorList>
            <person name="Hodges S."/>
            <person name="Kramer E."/>
            <person name="Nordborg M."/>
            <person name="Tomkins J."/>
            <person name="Borevitz J."/>
            <person name="Derieg N."/>
            <person name="Yan J."/>
            <person name="Mihaltcheva S."/>
            <person name="Hayes R.D."/>
            <person name="Rokhsar D."/>
        </authorList>
    </citation>
    <scope>NUCLEOTIDE SEQUENCE [LARGE SCALE GENOMIC DNA]</scope>
    <source>
        <strain evidence="3">cv. Goldsmith</strain>
    </source>
</reference>
<dbReference type="PROSITE" id="PS50181">
    <property type="entry name" value="FBOX"/>
    <property type="match status" value="1"/>
</dbReference>
<accession>A0A2G5F7F7</accession>
<dbReference type="SMART" id="SM00256">
    <property type="entry name" value="FBOX"/>
    <property type="match status" value="1"/>
</dbReference>
<dbReference type="SUPFAM" id="SSF81383">
    <property type="entry name" value="F-box domain"/>
    <property type="match status" value="1"/>
</dbReference>
<evidence type="ECO:0000313" key="2">
    <source>
        <dbReference type="EMBL" id="PIA63870.1"/>
    </source>
</evidence>
<dbReference type="OrthoDB" id="1934082at2759"/>
<dbReference type="Proteomes" id="UP000230069">
    <property type="component" value="Unassembled WGS sequence"/>
</dbReference>
<dbReference type="PANTHER" id="PTHR31672">
    <property type="entry name" value="BNACNNG10540D PROTEIN"/>
    <property type="match status" value="1"/>
</dbReference>
<evidence type="ECO:0000259" key="1">
    <source>
        <dbReference type="PROSITE" id="PS50181"/>
    </source>
</evidence>
<evidence type="ECO:0000313" key="3">
    <source>
        <dbReference type="Proteomes" id="UP000230069"/>
    </source>
</evidence>
<dbReference type="Gene3D" id="1.20.1280.50">
    <property type="match status" value="1"/>
</dbReference>
<organism evidence="2 3">
    <name type="scientific">Aquilegia coerulea</name>
    <name type="common">Rocky mountain columbine</name>
    <dbReference type="NCBI Taxonomy" id="218851"/>
    <lineage>
        <taxon>Eukaryota</taxon>
        <taxon>Viridiplantae</taxon>
        <taxon>Streptophyta</taxon>
        <taxon>Embryophyta</taxon>
        <taxon>Tracheophyta</taxon>
        <taxon>Spermatophyta</taxon>
        <taxon>Magnoliopsida</taxon>
        <taxon>Ranunculales</taxon>
        <taxon>Ranunculaceae</taxon>
        <taxon>Thalictroideae</taxon>
        <taxon>Aquilegia</taxon>
    </lineage>
</organism>
<dbReference type="EMBL" id="KZ305019">
    <property type="protein sequence ID" value="PIA63870.1"/>
    <property type="molecule type" value="Genomic_DNA"/>
</dbReference>
<proteinExistence type="predicted"/>